<reference evidence="2" key="1">
    <citation type="journal article" date="2014" name="Int. J. Syst. Evol. Microbiol.">
        <title>Complete genome sequence of Corynebacterium casei LMG S-19264T (=DSM 44701T), isolated from a smear-ripened cheese.</title>
        <authorList>
            <consortium name="US DOE Joint Genome Institute (JGI-PGF)"/>
            <person name="Walter F."/>
            <person name="Albersmeier A."/>
            <person name="Kalinowski J."/>
            <person name="Ruckert C."/>
        </authorList>
    </citation>
    <scope>NUCLEOTIDE SEQUENCE</scope>
    <source>
        <strain evidence="2">JCM 13064</strain>
    </source>
</reference>
<reference evidence="2" key="2">
    <citation type="submission" date="2020-09" db="EMBL/GenBank/DDBJ databases">
        <authorList>
            <person name="Sun Q."/>
            <person name="Ohkuma M."/>
        </authorList>
    </citation>
    <scope>NUCLEOTIDE SEQUENCE</scope>
    <source>
        <strain evidence="2">JCM 13064</strain>
    </source>
</reference>
<gene>
    <name evidence="2" type="ORF">GCM10007964_24070</name>
</gene>
<evidence type="ECO:0008006" key="4">
    <source>
        <dbReference type="Google" id="ProtNLM"/>
    </source>
</evidence>
<dbReference type="AlphaFoldDB" id="A0A917VH28"/>
<comment type="caution">
    <text evidence="2">The sequence shown here is derived from an EMBL/GenBank/DDBJ whole genome shotgun (WGS) entry which is preliminary data.</text>
</comment>
<name>A0A917VH28_9ACTN</name>
<dbReference type="EMBL" id="BMNT01000011">
    <property type="protein sequence ID" value="GGK80599.1"/>
    <property type="molecule type" value="Genomic_DNA"/>
</dbReference>
<dbReference type="Proteomes" id="UP000645217">
    <property type="component" value="Unassembled WGS sequence"/>
</dbReference>
<evidence type="ECO:0000313" key="2">
    <source>
        <dbReference type="EMBL" id="GGK80599.1"/>
    </source>
</evidence>
<evidence type="ECO:0000313" key="3">
    <source>
        <dbReference type="Proteomes" id="UP000645217"/>
    </source>
</evidence>
<proteinExistence type="predicted"/>
<sequence>MSRLRFRYLRLRAETGRGRFGADIPMADGLMVLRADNSRGKSTAVQSFLFALGLERMITARPAHSLTAAMRDRLIYDQNTKGETPVLSSWVSIELEGQNDTVATITRWVKHDEIGSGLVRVAHGPALSAPGQYEMQDYYVGRAGAAANPRGFHHWLASFIGWELPELPATDGRVSPLYMEQVFPLLFVEQRRGWGGIQAQMPYFSGVSDVRRRSIEFLLDLDVGKLEAERLRLRSRETQLQNGWKATVKAFKDAIRGQGLITIGLPETLTVAWPPQEPPMVAESRDSNWIGLDDLLIELRQEHRRLESAVLPRVRDDESESEDRLTAALEEADALREASALLREEILREQTELHSLQDRLEALREDLRQHQDIITLQRLGSEDLERLHGDCPVCHQQLPTSLLITPTPVRTLSAQDTAAYIKQQIELFEVMERDTRRTLEAKTERWAAIRAQSADLRSQIRALRTTLSTPNGTPSVEAITRQVRLRERIDRYESVRERFYGLMGELERLGQDGRSVRAALGDLPSERLSPRDREKLNLLERSFVDQLRSYDFGSFSDERLRISPVDYLPRREEFDLQADISASDSIRVIWAYLLGLLEISKRLATNHPLLLVLDEPRQQSAKEISFRALLQRAAQDSVDHQIVFATSEDLGSLNRMLDGLPHRLHAIDGYVLKPVVD</sequence>
<keyword evidence="1" id="KW-0175">Coiled coil</keyword>
<keyword evidence="3" id="KW-1185">Reference proteome</keyword>
<evidence type="ECO:0000256" key="1">
    <source>
        <dbReference type="SAM" id="Coils"/>
    </source>
</evidence>
<feature type="coiled-coil region" evidence="1">
    <location>
        <begin position="318"/>
        <end position="373"/>
    </location>
</feature>
<organism evidence="2 3">
    <name type="scientific">Sphaerisporangium melleum</name>
    <dbReference type="NCBI Taxonomy" id="321316"/>
    <lineage>
        <taxon>Bacteria</taxon>
        <taxon>Bacillati</taxon>
        <taxon>Actinomycetota</taxon>
        <taxon>Actinomycetes</taxon>
        <taxon>Streptosporangiales</taxon>
        <taxon>Streptosporangiaceae</taxon>
        <taxon>Sphaerisporangium</taxon>
    </lineage>
</organism>
<protein>
    <recommendedName>
        <fullName evidence="4">Rad50/SbcC-type AAA domain-containing protein</fullName>
    </recommendedName>
</protein>
<accession>A0A917VH28</accession>